<feature type="binding site" evidence="4">
    <location>
        <position position="296"/>
    </location>
    <ligand>
        <name>S-adenosyl-L-methionine</name>
        <dbReference type="ChEBI" id="CHEBI:59789"/>
    </ligand>
</feature>
<protein>
    <submittedName>
        <fullName evidence="6">23S rRNA (Uracil-5-)-methyltransferase RumA</fullName>
    </submittedName>
</protein>
<proteinExistence type="inferred from homology"/>
<dbReference type="Pfam" id="PF05958">
    <property type="entry name" value="tRNA_U5-meth_tr"/>
    <property type="match status" value="1"/>
</dbReference>
<dbReference type="GO" id="GO:0070475">
    <property type="term" value="P:rRNA base methylation"/>
    <property type="evidence" value="ECO:0007669"/>
    <property type="project" value="TreeGrafter"/>
</dbReference>
<dbReference type="Proteomes" id="UP000016658">
    <property type="component" value="Unassembled WGS sequence"/>
</dbReference>
<evidence type="ECO:0000256" key="4">
    <source>
        <dbReference type="PROSITE-ProRule" id="PRU01024"/>
    </source>
</evidence>
<evidence type="ECO:0000313" key="6">
    <source>
        <dbReference type="EMBL" id="ERK45267.1"/>
    </source>
</evidence>
<dbReference type="InterPro" id="IPR030390">
    <property type="entry name" value="MeTrfase_TrmA_AS"/>
</dbReference>
<evidence type="ECO:0000256" key="1">
    <source>
        <dbReference type="ARBA" id="ARBA00022603"/>
    </source>
</evidence>
<dbReference type="PANTHER" id="PTHR11061:SF30">
    <property type="entry name" value="TRNA (URACIL(54)-C(5))-METHYLTRANSFERASE"/>
    <property type="match status" value="1"/>
</dbReference>
<accession>U2R3K9</accession>
<dbReference type="InterPro" id="IPR010280">
    <property type="entry name" value="U5_MeTrfase_fam"/>
</dbReference>
<evidence type="ECO:0000256" key="3">
    <source>
        <dbReference type="ARBA" id="ARBA00022691"/>
    </source>
</evidence>
<dbReference type="InterPro" id="IPR029063">
    <property type="entry name" value="SAM-dependent_MTases_sf"/>
</dbReference>
<dbReference type="PROSITE" id="PS51687">
    <property type="entry name" value="SAM_MT_RNA_M5U"/>
    <property type="match status" value="1"/>
</dbReference>
<gene>
    <name evidence="6" type="ORF">HMPREF0367_01120</name>
</gene>
<keyword evidence="3 4" id="KW-0949">S-adenosyl-L-methionine</keyword>
<organism evidence="6 7">
    <name type="scientific">Faecalitalea cylindroides ATCC 27803</name>
    <dbReference type="NCBI Taxonomy" id="649755"/>
    <lineage>
        <taxon>Bacteria</taxon>
        <taxon>Bacillati</taxon>
        <taxon>Bacillota</taxon>
        <taxon>Erysipelotrichia</taxon>
        <taxon>Erysipelotrichales</taxon>
        <taxon>Erysipelotrichaceae</taxon>
        <taxon>Faecalitalea</taxon>
    </lineage>
</organism>
<feature type="binding site" evidence="4">
    <location>
        <position position="364"/>
    </location>
    <ligand>
        <name>S-adenosyl-L-methionine</name>
        <dbReference type="ChEBI" id="CHEBI:59789"/>
    </ligand>
</feature>
<comment type="similarity">
    <text evidence="4">Belongs to the class I-like SAM-binding methyltransferase superfamily. RNA M5U methyltransferase family.</text>
</comment>
<dbReference type="SUPFAM" id="SSF53335">
    <property type="entry name" value="S-adenosyl-L-methionine-dependent methyltransferases"/>
    <property type="match status" value="1"/>
</dbReference>
<evidence type="ECO:0000256" key="2">
    <source>
        <dbReference type="ARBA" id="ARBA00022679"/>
    </source>
</evidence>
<reference evidence="6 7" key="1">
    <citation type="submission" date="2013-06" db="EMBL/GenBank/DDBJ databases">
        <authorList>
            <person name="Weinstock G."/>
            <person name="Sodergren E."/>
            <person name="Lobos E.A."/>
            <person name="Fulton L."/>
            <person name="Fulton R."/>
            <person name="Courtney L."/>
            <person name="Fronick C."/>
            <person name="O'Laughlin M."/>
            <person name="Godfrey J."/>
            <person name="Wilson R.M."/>
            <person name="Miner T."/>
            <person name="Farmer C."/>
            <person name="Delehaunty K."/>
            <person name="Cordes M."/>
            <person name="Minx P."/>
            <person name="Tomlinson C."/>
            <person name="Chen J."/>
            <person name="Wollam A."/>
            <person name="Pepin K.H."/>
            <person name="Bhonagiri V."/>
            <person name="Zhang X."/>
            <person name="Warren W."/>
            <person name="Mitreva M."/>
            <person name="Mardis E.R."/>
            <person name="Wilson R.K."/>
        </authorList>
    </citation>
    <scope>NUCLEOTIDE SEQUENCE [LARGE SCALE GENOMIC DNA]</scope>
    <source>
        <strain evidence="6 7">ATCC 27803</strain>
    </source>
</reference>
<keyword evidence="1 4" id="KW-0489">Methyltransferase</keyword>
<feature type="binding site" evidence="4">
    <location>
        <position position="317"/>
    </location>
    <ligand>
        <name>S-adenosyl-L-methionine</name>
        <dbReference type="ChEBI" id="CHEBI:59789"/>
    </ligand>
</feature>
<dbReference type="InterPro" id="IPR012340">
    <property type="entry name" value="NA-bd_OB-fold"/>
</dbReference>
<dbReference type="Gene3D" id="3.40.50.150">
    <property type="entry name" value="Vaccinia Virus protein VP39"/>
    <property type="match status" value="1"/>
</dbReference>
<feature type="active site" evidence="5">
    <location>
        <position position="391"/>
    </location>
</feature>
<keyword evidence="2 4" id="KW-0808">Transferase</keyword>
<dbReference type="Gene3D" id="2.40.50.140">
    <property type="entry name" value="Nucleic acid-binding proteins"/>
    <property type="match status" value="1"/>
</dbReference>
<dbReference type="EMBL" id="AWVI01000044">
    <property type="protein sequence ID" value="ERK45267.1"/>
    <property type="molecule type" value="Genomic_DNA"/>
</dbReference>
<feature type="active site" description="Nucleophile" evidence="4">
    <location>
        <position position="391"/>
    </location>
</feature>
<evidence type="ECO:0000313" key="7">
    <source>
        <dbReference type="Proteomes" id="UP000016658"/>
    </source>
</evidence>
<name>U2R3K9_9FIRM</name>
<evidence type="ECO:0000256" key="5">
    <source>
        <dbReference type="PROSITE-ProRule" id="PRU10015"/>
    </source>
</evidence>
<dbReference type="AlphaFoldDB" id="U2R3K9"/>
<dbReference type="HOGENOM" id="CLU_014689_7_1_9"/>
<dbReference type="PROSITE" id="PS01230">
    <property type="entry name" value="TRMA_1"/>
    <property type="match status" value="1"/>
</dbReference>
<feature type="binding site" evidence="4">
    <location>
        <position position="269"/>
    </location>
    <ligand>
        <name>S-adenosyl-L-methionine</name>
        <dbReference type="ChEBI" id="CHEBI:59789"/>
    </ligand>
</feature>
<dbReference type="NCBIfam" id="TIGR00479">
    <property type="entry name" value="rumA"/>
    <property type="match status" value="1"/>
</dbReference>
<dbReference type="SUPFAM" id="SSF50249">
    <property type="entry name" value="Nucleic acid-binding proteins"/>
    <property type="match status" value="1"/>
</dbReference>
<dbReference type="PATRIC" id="fig|649755.3.peg.1035"/>
<dbReference type="PANTHER" id="PTHR11061">
    <property type="entry name" value="RNA M5U METHYLTRANSFERASE"/>
    <property type="match status" value="1"/>
</dbReference>
<dbReference type="Gene3D" id="2.40.50.1070">
    <property type="match status" value="1"/>
</dbReference>
<dbReference type="CDD" id="cd02440">
    <property type="entry name" value="AdoMet_MTases"/>
    <property type="match status" value="1"/>
</dbReference>
<dbReference type="GO" id="GO:0070041">
    <property type="term" value="F:rRNA (uridine-C5-)-methyltransferase activity"/>
    <property type="evidence" value="ECO:0007669"/>
    <property type="project" value="TreeGrafter"/>
</dbReference>
<sequence>MEKNMKSVIKKWGINGEGIVFRNKKPVFIVGAIPTERVSYHIVQEHKAYCIGELEKVEQESSLRRYPVCQYADRCSGCSLMHVKYKGQCKMKEQILKESLKKYAQYDGPIEPIRKNINNLGYRNSCKLPLRVIQGKLVSGMYKKNSNDFVAIDHCLIHSKYIEHVRKQILEVINNYGSALDKTLFKSFVIKEFNEKIQVILVSGPMDFPQKLIDQICNIEGIVSLWQSIKTDRSVDVFGSEMKHLALEMNITLNIEDLQLSLLPRSFFQLNTTQAVEMYKYVSSLVDSCNLLVEAYCGIGAMSLFCAKKVKQVIGIEYIDDAVKNAKENAKINHIKNASFICGDAGQVLRNISKDHEIDTLIVDPPRTGLDRVMIDTILSSNIKNIIYVSCNPSTLAKNIDALNKRYHLVQVQPFDLFSQTQHIETVCLFKRS</sequence>
<comment type="caution">
    <text evidence="6">The sequence shown here is derived from an EMBL/GenBank/DDBJ whole genome shotgun (WGS) entry which is preliminary data.</text>
</comment>